<accession>M9LKJ3</accession>
<dbReference type="Proteomes" id="UP000029453">
    <property type="component" value="Unassembled WGS sequence"/>
</dbReference>
<dbReference type="RefSeq" id="WP_006287554.1">
    <property type="nucleotide sequence ID" value="NZ_BALG01000256.1"/>
</dbReference>
<protein>
    <submittedName>
        <fullName evidence="2">Permease component</fullName>
    </submittedName>
</protein>
<gene>
    <name evidence="2" type="ORF">PPOP_3240</name>
</gene>
<reference evidence="2 3" key="1">
    <citation type="submission" date="2012-10" db="EMBL/GenBank/DDBJ databases">
        <title>Draft Genome Sequence of Paenibacillus popilliae ATCC 14706T.</title>
        <authorList>
            <person name="Iiyama K."/>
            <person name="Mori K."/>
            <person name="Mon H."/>
            <person name="Chieda Y."/>
            <person name="Lee J.M."/>
            <person name="Kusakabe T."/>
            <person name="Tashiro K."/>
            <person name="Asano S."/>
            <person name="Yasunaga-Aoki C."/>
            <person name="Shimizu S."/>
        </authorList>
    </citation>
    <scope>NUCLEOTIDE SEQUENCE [LARGE SCALE GENOMIC DNA]</scope>
    <source>
        <strain evidence="2 3">ATCC 14706</strain>
    </source>
</reference>
<proteinExistence type="predicted"/>
<keyword evidence="3" id="KW-1185">Reference proteome</keyword>
<dbReference type="EMBL" id="BALG01000256">
    <property type="protein sequence ID" value="GAC43840.1"/>
    <property type="molecule type" value="Genomic_DNA"/>
</dbReference>
<dbReference type="AlphaFoldDB" id="M9LKJ3"/>
<evidence type="ECO:0000313" key="2">
    <source>
        <dbReference type="EMBL" id="GAC43840.1"/>
    </source>
</evidence>
<dbReference type="InterPro" id="IPR029068">
    <property type="entry name" value="Glyas_Bleomycin-R_OHBP_Dase"/>
</dbReference>
<evidence type="ECO:0000259" key="1">
    <source>
        <dbReference type="Pfam" id="PF13468"/>
    </source>
</evidence>
<comment type="caution">
    <text evidence="2">The sequence shown here is derived from an EMBL/GenBank/DDBJ whole genome shotgun (WGS) entry which is preliminary data.</text>
</comment>
<dbReference type="Gene3D" id="3.10.180.10">
    <property type="entry name" value="2,3-Dihydroxybiphenyl 1,2-Dioxygenase, domain 1"/>
    <property type="match status" value="1"/>
</dbReference>
<organism evidence="2 3">
    <name type="scientific">Paenibacillus popilliae ATCC 14706</name>
    <dbReference type="NCBI Taxonomy" id="1212764"/>
    <lineage>
        <taxon>Bacteria</taxon>
        <taxon>Bacillati</taxon>
        <taxon>Bacillota</taxon>
        <taxon>Bacilli</taxon>
        <taxon>Bacillales</taxon>
        <taxon>Paenibacillaceae</taxon>
        <taxon>Paenibacillus</taxon>
    </lineage>
</organism>
<dbReference type="OrthoDB" id="3252514at2"/>
<name>M9LKJ3_PAEPP</name>
<sequence>MLKCSHILCKVNNISDVVRDYEAEGFSIQWGSAPERAHNALLWFEKGPFIEFFQIPKPLTLLIPPLGWIYGRAASKRWTYWSTSAAGWCDVAMEPEERTSEAAHGSGADRIRELEAVRSTVNKAGISTSRLIHGSRTRPDGLKVKYSLFAPEPIGLPFVVSTYDPPQRPKKIEHPNGASGVEWVKMGVADERLHSFQMVSNGDKWLQVVSSPKTGVLEVCLSGLKTTLDPSRLHGAVFTTAEKAVHS</sequence>
<evidence type="ECO:0000313" key="3">
    <source>
        <dbReference type="Proteomes" id="UP000029453"/>
    </source>
</evidence>
<dbReference type="Pfam" id="PF13468">
    <property type="entry name" value="Glyoxalase_3"/>
    <property type="match status" value="1"/>
</dbReference>
<dbReference type="InterPro" id="IPR025870">
    <property type="entry name" value="Glyoxalase-like_dom"/>
</dbReference>
<feature type="domain" description="Glyoxalase-like" evidence="1">
    <location>
        <begin position="6"/>
        <end position="193"/>
    </location>
</feature>